<dbReference type="Pfam" id="PF01206">
    <property type="entry name" value="TusA"/>
    <property type="match status" value="1"/>
</dbReference>
<gene>
    <name evidence="4" type="ORF">RGD00_01800</name>
</gene>
<keyword evidence="5" id="KW-1185">Reference proteome</keyword>
<organism evidence="4 5">
    <name type="scientific">Ruixingdingia sedimenti</name>
    <dbReference type="NCBI Taxonomy" id="3073604"/>
    <lineage>
        <taxon>Bacteria</taxon>
        <taxon>Pseudomonadati</taxon>
        <taxon>Pseudomonadota</taxon>
        <taxon>Alphaproteobacteria</taxon>
        <taxon>Rhodobacterales</taxon>
        <taxon>Paracoccaceae</taxon>
        <taxon>Ruixingdingia</taxon>
    </lineage>
</organism>
<dbReference type="PANTHER" id="PTHR33279:SF2">
    <property type="entry name" value="SULFUR CARRIER PROTEIN TUSA"/>
    <property type="match status" value="1"/>
</dbReference>
<evidence type="ECO:0000313" key="4">
    <source>
        <dbReference type="EMBL" id="MDR5651325.1"/>
    </source>
</evidence>
<comment type="caution">
    <text evidence="4">The sequence shown here is derived from an EMBL/GenBank/DDBJ whole genome shotgun (WGS) entry which is preliminary data.</text>
</comment>
<dbReference type="EMBL" id="JAVKPH010000001">
    <property type="protein sequence ID" value="MDR5651325.1"/>
    <property type="molecule type" value="Genomic_DNA"/>
</dbReference>
<feature type="domain" description="UPF0033" evidence="3">
    <location>
        <begin position="21"/>
        <end position="45"/>
    </location>
</feature>
<feature type="region of interest" description="Disordered" evidence="2">
    <location>
        <begin position="1"/>
        <end position="21"/>
    </location>
</feature>
<dbReference type="PROSITE" id="PS01148">
    <property type="entry name" value="UPF0033"/>
    <property type="match status" value="1"/>
</dbReference>
<dbReference type="CDD" id="cd00291">
    <property type="entry name" value="SirA_YedF_YeeD"/>
    <property type="match status" value="1"/>
</dbReference>
<dbReference type="Proteomes" id="UP001247754">
    <property type="component" value="Unassembled WGS sequence"/>
</dbReference>
<proteinExistence type="inferred from homology"/>
<dbReference type="InterPro" id="IPR001455">
    <property type="entry name" value="TusA-like"/>
</dbReference>
<dbReference type="RefSeq" id="WP_310455508.1">
    <property type="nucleotide sequence ID" value="NZ_JAVKPH010000001.1"/>
</dbReference>
<evidence type="ECO:0000259" key="3">
    <source>
        <dbReference type="PROSITE" id="PS01148"/>
    </source>
</evidence>
<protein>
    <submittedName>
        <fullName evidence="4">Sulfurtransferase TusA family protein</fullName>
    </submittedName>
</protein>
<dbReference type="PANTHER" id="PTHR33279">
    <property type="entry name" value="SULFUR CARRIER PROTEIN YEDF-RELATED"/>
    <property type="match status" value="1"/>
</dbReference>
<dbReference type="InterPro" id="IPR036868">
    <property type="entry name" value="TusA-like_sf"/>
</dbReference>
<sequence length="90" mass="9738">MSGSAQRDTETPPHPPWDREVDARGLLCPLPVLRARKVLLAMAPGQVLRVLATDPAAVIDMPHFAREAGHDLIASLPEGEATAYYLRRGG</sequence>
<reference evidence="4 5" key="1">
    <citation type="submission" date="2023-09" db="EMBL/GenBank/DDBJ databases">
        <title>Xinfangfangia sedmenti sp. nov., isolated the sedment.</title>
        <authorList>
            <person name="Xu L."/>
        </authorList>
    </citation>
    <scope>NUCLEOTIDE SEQUENCE [LARGE SCALE GENOMIC DNA]</scope>
    <source>
        <strain evidence="4 5">LG-4</strain>
    </source>
</reference>
<comment type="similarity">
    <text evidence="1">Belongs to the sulfur carrier protein TusA family.</text>
</comment>
<evidence type="ECO:0000313" key="5">
    <source>
        <dbReference type="Proteomes" id="UP001247754"/>
    </source>
</evidence>
<name>A0ABU1F381_9RHOB</name>
<evidence type="ECO:0000256" key="2">
    <source>
        <dbReference type="SAM" id="MobiDB-lite"/>
    </source>
</evidence>
<feature type="compositionally biased region" description="Basic and acidic residues" evidence="2">
    <location>
        <begin position="7"/>
        <end position="21"/>
    </location>
</feature>
<dbReference type="Gene3D" id="3.30.110.40">
    <property type="entry name" value="TusA-like domain"/>
    <property type="match status" value="1"/>
</dbReference>
<accession>A0ABU1F381</accession>
<evidence type="ECO:0000256" key="1">
    <source>
        <dbReference type="ARBA" id="ARBA00008984"/>
    </source>
</evidence>
<dbReference type="SUPFAM" id="SSF64307">
    <property type="entry name" value="SirA-like"/>
    <property type="match status" value="1"/>
</dbReference>